<dbReference type="Gene3D" id="3.10.180.10">
    <property type="entry name" value="2,3-Dihydroxybiphenyl 1,2-Dioxygenase, domain 1"/>
    <property type="match status" value="1"/>
</dbReference>
<accession>A0ABV2IVV3</accession>
<protein>
    <recommendedName>
        <fullName evidence="1">Glyoxalase-like domain-containing protein</fullName>
    </recommendedName>
</protein>
<organism evidence="2 3">
    <name type="scientific">Rhizobium aquaticum</name>
    <dbReference type="NCBI Taxonomy" id="1549636"/>
    <lineage>
        <taxon>Bacteria</taxon>
        <taxon>Pseudomonadati</taxon>
        <taxon>Pseudomonadota</taxon>
        <taxon>Alphaproteobacteria</taxon>
        <taxon>Hyphomicrobiales</taxon>
        <taxon>Rhizobiaceae</taxon>
        <taxon>Rhizobium/Agrobacterium group</taxon>
        <taxon>Rhizobium</taxon>
    </lineage>
</organism>
<dbReference type="InterPro" id="IPR025870">
    <property type="entry name" value="Glyoxalase-like_dom"/>
</dbReference>
<dbReference type="Pfam" id="PF13468">
    <property type="entry name" value="Glyoxalase_3"/>
    <property type="match status" value="1"/>
</dbReference>
<dbReference type="SUPFAM" id="SSF54593">
    <property type="entry name" value="Glyoxalase/Bleomycin resistance protein/Dihydroxybiphenyl dioxygenase"/>
    <property type="match status" value="1"/>
</dbReference>
<gene>
    <name evidence="2" type="ORF">ABID16_000846</name>
</gene>
<evidence type="ECO:0000259" key="1">
    <source>
        <dbReference type="Pfam" id="PF13468"/>
    </source>
</evidence>
<keyword evidence="3" id="KW-1185">Reference proteome</keyword>
<dbReference type="RefSeq" id="WP_354555106.1">
    <property type="nucleotide sequence ID" value="NZ_JBEPMB010000001.1"/>
</dbReference>
<feature type="domain" description="Glyoxalase-like" evidence="1">
    <location>
        <begin position="7"/>
        <end position="192"/>
    </location>
</feature>
<reference evidence="2 3" key="1">
    <citation type="submission" date="2024-06" db="EMBL/GenBank/DDBJ databases">
        <title>Genomic Encyclopedia of Type Strains, Phase IV (KMG-IV): sequencing the most valuable type-strain genomes for metagenomic binning, comparative biology and taxonomic classification.</title>
        <authorList>
            <person name="Goeker M."/>
        </authorList>
    </citation>
    <scope>NUCLEOTIDE SEQUENCE [LARGE SCALE GENOMIC DNA]</scope>
    <source>
        <strain evidence="2 3">DSM 29780</strain>
    </source>
</reference>
<dbReference type="Proteomes" id="UP001549047">
    <property type="component" value="Unassembled WGS sequence"/>
</dbReference>
<evidence type="ECO:0000313" key="3">
    <source>
        <dbReference type="Proteomes" id="UP001549047"/>
    </source>
</evidence>
<name>A0ABV2IVV3_9HYPH</name>
<dbReference type="EMBL" id="JBEPMB010000001">
    <property type="protein sequence ID" value="MET3612541.1"/>
    <property type="molecule type" value="Genomic_DNA"/>
</dbReference>
<evidence type="ECO:0000313" key="2">
    <source>
        <dbReference type="EMBL" id="MET3612541.1"/>
    </source>
</evidence>
<sequence>MSGSRAIDHLVLAVTDLATGRARLTSLGFTVAPDARHPFGTENACVFLKDGTYLEPLAIGSGADSLATARAGNVFTARDRAFRFRHGPEGLEAVVFQTTDAQADHHAYEEAGFSAGRMLDFSRPFRTPDGAESVASFRLAFAADLRSPDFYAFTCQRINTPAADRSALMAHENGVTGLAGVTLCEPHPQDFADFLGVVSRGGRPEPIGDRLEMPAGGAGLSVVTHSEFESRFGRKYCGHARGLRGRAVSFHVGSLAETATLLRRNGVVHEMIGNRLVVPEASGQGVLYSFEEQA</sequence>
<comment type="caution">
    <text evidence="2">The sequence shown here is derived from an EMBL/GenBank/DDBJ whole genome shotgun (WGS) entry which is preliminary data.</text>
</comment>
<proteinExistence type="predicted"/>
<dbReference type="InterPro" id="IPR029068">
    <property type="entry name" value="Glyas_Bleomycin-R_OHBP_Dase"/>
</dbReference>